<dbReference type="GO" id="GO:0006777">
    <property type="term" value="P:Mo-molybdopterin cofactor biosynthetic process"/>
    <property type="evidence" value="ECO:0007669"/>
    <property type="project" value="UniProtKB-KW"/>
</dbReference>
<dbReference type="CDD" id="cd00756">
    <property type="entry name" value="MoaE"/>
    <property type="match status" value="1"/>
</dbReference>
<protein>
    <recommendedName>
        <fullName evidence="4">Molybdopterin synthase catalytic subunit</fullName>
        <ecNumber evidence="3">2.8.1.12</ecNumber>
    </recommendedName>
    <alternativeName>
        <fullName evidence="9">MPT synthase subunit 2</fullName>
    </alternativeName>
    <alternativeName>
        <fullName evidence="7">Molybdenum cofactor biosynthesis protein E</fullName>
    </alternativeName>
    <alternativeName>
        <fullName evidence="8">Molybdopterin-converting factor large subunit</fullName>
    </alternativeName>
    <alternativeName>
        <fullName evidence="10">Molybdopterin-converting factor subunit 2</fullName>
    </alternativeName>
</protein>
<dbReference type="EC" id="2.8.1.12" evidence="3"/>
<comment type="caution">
    <text evidence="12">The sequence shown here is derived from an EMBL/GenBank/DDBJ whole genome shotgun (WGS) entry which is preliminary data.</text>
</comment>
<dbReference type="EMBL" id="DSGB01000005">
    <property type="protein sequence ID" value="HER96177.1"/>
    <property type="molecule type" value="Genomic_DNA"/>
</dbReference>
<comment type="pathway">
    <text evidence="1">Cofactor biosynthesis; molybdopterin biosynthesis.</text>
</comment>
<name>A0A7V2B0R1_RHOMR</name>
<dbReference type="Pfam" id="PF02391">
    <property type="entry name" value="MoaE"/>
    <property type="match status" value="1"/>
</dbReference>
<comment type="subunit">
    <text evidence="6">Heterotetramer of 2 MoaD subunits and 2 MoaE subunits. Also stable as homodimer. The enzyme changes between these two forms during catalysis.</text>
</comment>
<dbReference type="InterPro" id="IPR036563">
    <property type="entry name" value="MoaE_sf"/>
</dbReference>
<keyword evidence="5" id="KW-0501">Molybdenum cofactor biosynthesis</keyword>
<dbReference type="AlphaFoldDB" id="A0A7V2B0R1"/>
<dbReference type="InterPro" id="IPR003448">
    <property type="entry name" value="Mopterin_biosynth_MoaE"/>
</dbReference>
<proteinExistence type="inferred from homology"/>
<evidence type="ECO:0000256" key="4">
    <source>
        <dbReference type="ARBA" id="ARBA00013858"/>
    </source>
</evidence>
<evidence type="ECO:0000256" key="3">
    <source>
        <dbReference type="ARBA" id="ARBA00011950"/>
    </source>
</evidence>
<evidence type="ECO:0000256" key="9">
    <source>
        <dbReference type="ARBA" id="ARBA00030781"/>
    </source>
</evidence>
<dbReference type="SUPFAM" id="SSF54690">
    <property type="entry name" value="Molybdopterin synthase subunit MoaE"/>
    <property type="match status" value="1"/>
</dbReference>
<evidence type="ECO:0000256" key="1">
    <source>
        <dbReference type="ARBA" id="ARBA00005046"/>
    </source>
</evidence>
<evidence type="ECO:0000256" key="8">
    <source>
        <dbReference type="ARBA" id="ARBA00030407"/>
    </source>
</evidence>
<evidence type="ECO:0000256" key="2">
    <source>
        <dbReference type="ARBA" id="ARBA00005426"/>
    </source>
</evidence>
<comment type="catalytic activity">
    <reaction evidence="11">
        <text>2 [molybdopterin-synthase sulfur-carrier protein]-C-terminal-Gly-aminoethanethioate + cyclic pyranopterin phosphate + H2O = molybdopterin + 2 [molybdopterin-synthase sulfur-carrier protein]-C-terminal Gly-Gly + 2 H(+)</text>
        <dbReference type="Rhea" id="RHEA:26333"/>
        <dbReference type="Rhea" id="RHEA-COMP:12202"/>
        <dbReference type="Rhea" id="RHEA-COMP:19907"/>
        <dbReference type="ChEBI" id="CHEBI:15377"/>
        <dbReference type="ChEBI" id="CHEBI:15378"/>
        <dbReference type="ChEBI" id="CHEBI:58698"/>
        <dbReference type="ChEBI" id="CHEBI:59648"/>
        <dbReference type="ChEBI" id="CHEBI:90778"/>
        <dbReference type="ChEBI" id="CHEBI:232372"/>
        <dbReference type="EC" id="2.8.1.12"/>
    </reaction>
</comment>
<gene>
    <name evidence="12" type="ORF">ENO59_06630</name>
</gene>
<reference evidence="12" key="1">
    <citation type="journal article" date="2020" name="mSystems">
        <title>Genome- and Community-Level Interaction Insights into Carbon Utilization and Element Cycling Functions of Hydrothermarchaeota in Hydrothermal Sediment.</title>
        <authorList>
            <person name="Zhou Z."/>
            <person name="Liu Y."/>
            <person name="Xu W."/>
            <person name="Pan J."/>
            <person name="Luo Z.H."/>
            <person name="Li M."/>
        </authorList>
    </citation>
    <scope>NUCLEOTIDE SEQUENCE [LARGE SCALE GENOMIC DNA]</scope>
    <source>
        <strain evidence="12">SpSt-143</strain>
    </source>
</reference>
<comment type="similarity">
    <text evidence="2">Belongs to the MoaE family.</text>
</comment>
<organism evidence="12">
    <name type="scientific">Rhodothermus marinus</name>
    <name type="common">Rhodothermus obamensis</name>
    <dbReference type="NCBI Taxonomy" id="29549"/>
    <lineage>
        <taxon>Bacteria</taxon>
        <taxon>Pseudomonadati</taxon>
        <taxon>Rhodothermota</taxon>
        <taxon>Rhodothermia</taxon>
        <taxon>Rhodothermales</taxon>
        <taxon>Rhodothermaceae</taxon>
        <taxon>Rhodothermus</taxon>
    </lineage>
</organism>
<evidence type="ECO:0000313" key="12">
    <source>
        <dbReference type="EMBL" id="HER96177.1"/>
    </source>
</evidence>
<dbReference type="Gene3D" id="3.90.1170.40">
    <property type="entry name" value="Molybdopterin biosynthesis MoaE subunit"/>
    <property type="match status" value="1"/>
</dbReference>
<evidence type="ECO:0000256" key="5">
    <source>
        <dbReference type="ARBA" id="ARBA00023150"/>
    </source>
</evidence>
<dbReference type="PANTHER" id="PTHR23404">
    <property type="entry name" value="MOLYBDOPTERIN SYNTHASE RELATED"/>
    <property type="match status" value="1"/>
</dbReference>
<evidence type="ECO:0000256" key="11">
    <source>
        <dbReference type="ARBA" id="ARBA00049878"/>
    </source>
</evidence>
<dbReference type="GO" id="GO:0030366">
    <property type="term" value="F:molybdopterin synthase activity"/>
    <property type="evidence" value="ECO:0007669"/>
    <property type="project" value="UniProtKB-EC"/>
</dbReference>
<sequence length="150" mass="17178">MERLTETIWIRLLSAPLPVTDAVSFLQTPEAGGLALFLGTTRRWTEDRETLALHYEAYEPMALAEMGRLSDEAFRRWPVRRLCLWHRLGEVPPAEISVLVGVATPHRAEAFEACRYLIDALKRQVPIWKRETLSNGHQVWVEEGIPESKS</sequence>
<evidence type="ECO:0000256" key="6">
    <source>
        <dbReference type="ARBA" id="ARBA00026066"/>
    </source>
</evidence>
<evidence type="ECO:0000256" key="10">
    <source>
        <dbReference type="ARBA" id="ARBA00032474"/>
    </source>
</evidence>
<evidence type="ECO:0000256" key="7">
    <source>
        <dbReference type="ARBA" id="ARBA00029745"/>
    </source>
</evidence>
<accession>A0A7V2B0R1</accession>